<evidence type="ECO:0000313" key="1">
    <source>
        <dbReference type="EMBL" id="ABK15356.1"/>
    </source>
</evidence>
<dbReference type="AlphaFoldDB" id="A0B9I2"/>
<dbReference type="GeneID" id="4461914"/>
<accession>A0B9I2</accession>
<dbReference type="GO" id="GO:0008168">
    <property type="term" value="F:methyltransferase activity"/>
    <property type="evidence" value="ECO:0007669"/>
    <property type="project" value="UniProtKB-KW"/>
</dbReference>
<dbReference type="GO" id="GO:0032259">
    <property type="term" value="P:methylation"/>
    <property type="evidence" value="ECO:0007669"/>
    <property type="project" value="UniProtKB-KW"/>
</dbReference>
<dbReference type="OrthoDB" id="17656at2157"/>
<reference evidence="1 2" key="1">
    <citation type="submission" date="2006-10" db="EMBL/GenBank/DDBJ databases">
        <title>Complete sequence of Methanosaeta thermophila PT.</title>
        <authorList>
            <consortium name="US DOE Joint Genome Institute"/>
            <person name="Copeland A."/>
            <person name="Lucas S."/>
            <person name="Lapidus A."/>
            <person name="Barry K."/>
            <person name="Detter J.C."/>
            <person name="Glavina del Rio T."/>
            <person name="Hammon N."/>
            <person name="Israni S."/>
            <person name="Pitluck S."/>
            <person name="Chain P."/>
            <person name="Malfatti S."/>
            <person name="Shin M."/>
            <person name="Vergez L."/>
            <person name="Schmutz J."/>
            <person name="Larimer F."/>
            <person name="Land M."/>
            <person name="Hauser L."/>
            <person name="Kyrpides N."/>
            <person name="Kim E."/>
            <person name="Smith K.S."/>
            <person name="Ingram-Smith C."/>
            <person name="Richardson P."/>
        </authorList>
    </citation>
    <scope>NUCLEOTIDE SEQUENCE [LARGE SCALE GENOMIC DNA]</scope>
    <source>
        <strain evidence="2">DSM 6194 / JCM 14653 / NBRC 101360 / PT</strain>
    </source>
</reference>
<dbReference type="CDD" id="cd03310">
    <property type="entry name" value="CIMS_like"/>
    <property type="match status" value="1"/>
</dbReference>
<name>A0B9I2_METTP</name>
<dbReference type="RefSeq" id="WP_011696735.1">
    <property type="nucleotide sequence ID" value="NC_008553.1"/>
</dbReference>
<organism evidence="1 2">
    <name type="scientific">Methanothrix thermoacetophila (strain DSM 6194 / JCM 14653 / NBRC 101360 / PT)</name>
    <name type="common">Methanosaeta thermophila</name>
    <dbReference type="NCBI Taxonomy" id="349307"/>
    <lineage>
        <taxon>Archaea</taxon>
        <taxon>Methanobacteriati</taxon>
        <taxon>Methanobacteriota</taxon>
        <taxon>Stenosarchaea group</taxon>
        <taxon>Methanomicrobia</taxon>
        <taxon>Methanotrichales</taxon>
        <taxon>Methanotrichaceae</taxon>
        <taxon>Methanothrix</taxon>
    </lineage>
</organism>
<dbReference type="HOGENOM" id="CLU_893117_0_0_2"/>
<keyword evidence="1" id="KW-0489">Methyltransferase</keyword>
<sequence length="322" mass="35997">MRFDDIGSFPHARIDGLGREEYLSLVRSIMEMKISAGVQVPTYPQLRDMIDMFMNPMRSPETTEKPYLIRRDAAEIIELNALRSIGRSVRVCVTGPLELYISEFGSTDYADILLNIAESVSRFIERAIEKARLLDIDVAVISIDEPSLGISSSIVFSEDEIIEALEVASRVCAGRVDVQVHLHSPVYAELCARVPGINVIGVESASHPDYLDIIDRKVLAENDTFIRTGIARTDILSMVARLNELLNTNLWEQPERLEVEILRMESPEVIKRRLERAVRIFGDLVRYAGPDCGLGSWPSQHLAAGLLRNCAKAIEAFRGETG</sequence>
<dbReference type="Proteomes" id="UP000000674">
    <property type="component" value="Chromosome"/>
</dbReference>
<dbReference type="KEGG" id="mtp:Mthe_1586"/>
<dbReference type="Gene3D" id="3.20.20.210">
    <property type="match status" value="1"/>
</dbReference>
<dbReference type="STRING" id="349307.Mthe_1586"/>
<keyword evidence="2" id="KW-1185">Reference proteome</keyword>
<protein>
    <submittedName>
        <fullName evidence="1">5-methyltetrahydropteroyltriglutamate--homocysteine methyltransferase</fullName>
    </submittedName>
</protein>
<dbReference type="NCBIfam" id="NF004712">
    <property type="entry name" value="PRK06052.1"/>
    <property type="match status" value="1"/>
</dbReference>
<keyword evidence="1" id="KW-0808">Transferase</keyword>
<evidence type="ECO:0000313" key="2">
    <source>
        <dbReference type="Proteomes" id="UP000000674"/>
    </source>
</evidence>
<dbReference type="SUPFAM" id="SSF51726">
    <property type="entry name" value="UROD/MetE-like"/>
    <property type="match status" value="1"/>
</dbReference>
<gene>
    <name evidence="1" type="ordered locus">Mthe_1586</name>
</gene>
<proteinExistence type="predicted"/>
<dbReference type="InterPro" id="IPR038071">
    <property type="entry name" value="UROD/MetE-like_sf"/>
</dbReference>
<dbReference type="EMBL" id="CP000477">
    <property type="protein sequence ID" value="ABK15356.1"/>
    <property type="molecule type" value="Genomic_DNA"/>
</dbReference>